<feature type="region of interest" description="Disordered" evidence="1">
    <location>
        <begin position="15"/>
        <end position="34"/>
    </location>
</feature>
<proteinExistence type="predicted"/>
<sequence>MMACERIRYLKMCGQEDDQQSQHQSSEDRERLRDHAPKSVLYHIHTLAVFGATRRACSTEDQTARFQNGPKHMHSPEQRKIMRFDSMC</sequence>
<reference evidence="2" key="1">
    <citation type="journal article" date="2023" name="Science">
        <title>Genome structures resolve the early diversification of teleost fishes.</title>
        <authorList>
            <person name="Parey E."/>
            <person name="Louis A."/>
            <person name="Montfort J."/>
            <person name="Bouchez O."/>
            <person name="Roques C."/>
            <person name="Iampietro C."/>
            <person name="Lluch J."/>
            <person name="Castinel A."/>
            <person name="Donnadieu C."/>
            <person name="Desvignes T."/>
            <person name="Floi Bucao C."/>
            <person name="Jouanno E."/>
            <person name="Wen M."/>
            <person name="Mejri S."/>
            <person name="Dirks R."/>
            <person name="Jansen H."/>
            <person name="Henkel C."/>
            <person name="Chen W.J."/>
            <person name="Zahm M."/>
            <person name="Cabau C."/>
            <person name="Klopp C."/>
            <person name="Thompson A.W."/>
            <person name="Robinson-Rechavi M."/>
            <person name="Braasch I."/>
            <person name="Lecointre G."/>
            <person name="Bobe J."/>
            <person name="Postlethwait J.H."/>
            <person name="Berthelot C."/>
            <person name="Roest Crollius H."/>
            <person name="Guiguen Y."/>
        </authorList>
    </citation>
    <scope>NUCLEOTIDE SEQUENCE</scope>
    <source>
        <strain evidence="2">NC1722</strain>
    </source>
</reference>
<comment type="caution">
    <text evidence="2">The sequence shown here is derived from an EMBL/GenBank/DDBJ whole genome shotgun (WGS) entry which is preliminary data.</text>
</comment>
<dbReference type="AlphaFoldDB" id="A0AAD7T3Y4"/>
<keyword evidence="3" id="KW-1185">Reference proteome</keyword>
<dbReference type="Proteomes" id="UP001221898">
    <property type="component" value="Unassembled WGS sequence"/>
</dbReference>
<accession>A0AAD7T3Y4</accession>
<feature type="compositionally biased region" description="Basic and acidic residues" evidence="1">
    <location>
        <begin position="25"/>
        <end position="34"/>
    </location>
</feature>
<dbReference type="EMBL" id="JAINUG010000016">
    <property type="protein sequence ID" value="KAJ8413347.1"/>
    <property type="molecule type" value="Genomic_DNA"/>
</dbReference>
<organism evidence="2 3">
    <name type="scientific">Aldrovandia affinis</name>
    <dbReference type="NCBI Taxonomy" id="143900"/>
    <lineage>
        <taxon>Eukaryota</taxon>
        <taxon>Metazoa</taxon>
        <taxon>Chordata</taxon>
        <taxon>Craniata</taxon>
        <taxon>Vertebrata</taxon>
        <taxon>Euteleostomi</taxon>
        <taxon>Actinopterygii</taxon>
        <taxon>Neopterygii</taxon>
        <taxon>Teleostei</taxon>
        <taxon>Notacanthiformes</taxon>
        <taxon>Halosauridae</taxon>
        <taxon>Aldrovandia</taxon>
    </lineage>
</organism>
<name>A0AAD7T3Y4_9TELE</name>
<evidence type="ECO:0000313" key="3">
    <source>
        <dbReference type="Proteomes" id="UP001221898"/>
    </source>
</evidence>
<protein>
    <submittedName>
        <fullName evidence="2">Uncharacterized protein</fullName>
    </submittedName>
</protein>
<gene>
    <name evidence="2" type="ORF">AAFF_G00093430</name>
</gene>
<evidence type="ECO:0000256" key="1">
    <source>
        <dbReference type="SAM" id="MobiDB-lite"/>
    </source>
</evidence>
<evidence type="ECO:0000313" key="2">
    <source>
        <dbReference type="EMBL" id="KAJ8413347.1"/>
    </source>
</evidence>